<dbReference type="GO" id="GO:0006310">
    <property type="term" value="P:DNA recombination"/>
    <property type="evidence" value="ECO:0007669"/>
    <property type="project" value="UniProtKB-KW"/>
</dbReference>
<dbReference type="AlphaFoldDB" id="A0AAQ3PTR6"/>
<feature type="domain" description="Reverse transcriptase" evidence="15">
    <location>
        <begin position="1"/>
        <end position="106"/>
    </location>
</feature>
<evidence type="ECO:0000256" key="6">
    <source>
        <dbReference type="ARBA" id="ARBA00022750"/>
    </source>
</evidence>
<evidence type="ECO:0000313" key="18">
    <source>
        <dbReference type="Proteomes" id="UP001341281"/>
    </source>
</evidence>
<evidence type="ECO:0008006" key="19">
    <source>
        <dbReference type="Google" id="ProtNLM"/>
    </source>
</evidence>
<dbReference type="GO" id="GO:0046872">
    <property type="term" value="F:metal ion binding"/>
    <property type="evidence" value="ECO:0007669"/>
    <property type="project" value="UniProtKB-KW"/>
</dbReference>
<keyword evidence="6" id="KW-0064">Aspartyl protease</keyword>
<dbReference type="InterPro" id="IPR056924">
    <property type="entry name" value="SH3_Tf2-1"/>
</dbReference>
<keyword evidence="10" id="KW-0229">DNA integration</keyword>
<dbReference type="InterPro" id="IPR000477">
    <property type="entry name" value="RT_dom"/>
</dbReference>
<dbReference type="InterPro" id="IPR036397">
    <property type="entry name" value="RNaseH_sf"/>
</dbReference>
<dbReference type="Gene3D" id="1.10.340.70">
    <property type="match status" value="1"/>
</dbReference>
<keyword evidence="1" id="KW-0645">Protease</keyword>
<dbReference type="GO" id="GO:0004519">
    <property type="term" value="F:endonuclease activity"/>
    <property type="evidence" value="ECO:0007669"/>
    <property type="project" value="UniProtKB-KW"/>
</dbReference>
<dbReference type="FunFam" id="3.30.70.270:FF:000003">
    <property type="entry name" value="Transposon Ty3-G Gag-Pol polyprotein"/>
    <property type="match status" value="1"/>
</dbReference>
<protein>
    <recommendedName>
        <fullName evidence="19">Retrotransposon protein, putative, Ty3-gypsy subclass</fullName>
    </recommendedName>
</protein>
<dbReference type="InterPro" id="IPR043128">
    <property type="entry name" value="Rev_trsase/Diguanyl_cyclase"/>
</dbReference>
<keyword evidence="4" id="KW-0540">Nuclease</keyword>
<dbReference type="GO" id="GO:0015074">
    <property type="term" value="P:DNA integration"/>
    <property type="evidence" value="ECO:0007669"/>
    <property type="project" value="UniProtKB-KW"/>
</dbReference>
<dbReference type="Gene3D" id="3.30.70.270">
    <property type="match status" value="2"/>
</dbReference>
<dbReference type="PROSITE" id="PS50994">
    <property type="entry name" value="INTEGRASE"/>
    <property type="match status" value="1"/>
</dbReference>
<dbReference type="FunFam" id="3.30.70.270:FF:000020">
    <property type="entry name" value="Transposon Tf2-6 polyprotein-like Protein"/>
    <property type="match status" value="1"/>
</dbReference>
<dbReference type="SUPFAM" id="SSF56672">
    <property type="entry name" value="DNA/RNA polymerases"/>
    <property type="match status" value="1"/>
</dbReference>
<dbReference type="GO" id="GO:0004190">
    <property type="term" value="F:aspartic-type endopeptidase activity"/>
    <property type="evidence" value="ECO:0007669"/>
    <property type="project" value="UniProtKB-KW"/>
</dbReference>
<dbReference type="Pfam" id="PF17917">
    <property type="entry name" value="RT_RNaseH"/>
    <property type="match status" value="1"/>
</dbReference>
<dbReference type="GO" id="GO:0003964">
    <property type="term" value="F:RNA-directed DNA polymerase activity"/>
    <property type="evidence" value="ECO:0007669"/>
    <property type="project" value="UniProtKB-KW"/>
</dbReference>
<dbReference type="Gene3D" id="3.30.420.10">
    <property type="entry name" value="Ribonuclease H-like superfamily/Ribonuclease H"/>
    <property type="match status" value="2"/>
</dbReference>
<dbReference type="InterPro" id="IPR043502">
    <property type="entry name" value="DNA/RNA_pol_sf"/>
</dbReference>
<keyword evidence="8" id="KW-0378">Hydrolase</keyword>
<dbReference type="PROSITE" id="PS50878">
    <property type="entry name" value="RT_POL"/>
    <property type="match status" value="1"/>
</dbReference>
<keyword evidence="11" id="KW-0695">RNA-directed DNA polymerase</keyword>
<dbReference type="Proteomes" id="UP001341281">
    <property type="component" value="Chromosome 01"/>
</dbReference>
<gene>
    <name evidence="17" type="ORF">U9M48_003582</name>
</gene>
<evidence type="ECO:0000256" key="13">
    <source>
        <dbReference type="ARBA" id="ARBA00023125"/>
    </source>
</evidence>
<keyword evidence="14" id="KW-0233">DNA recombination</keyword>
<dbReference type="GO" id="GO:0003887">
    <property type="term" value="F:DNA-directed DNA polymerase activity"/>
    <property type="evidence" value="ECO:0007669"/>
    <property type="project" value="UniProtKB-KW"/>
</dbReference>
<dbReference type="Pfam" id="PF17921">
    <property type="entry name" value="Integrase_H2C2"/>
    <property type="match status" value="1"/>
</dbReference>
<dbReference type="CDD" id="cd01647">
    <property type="entry name" value="RT_LTR"/>
    <property type="match status" value="1"/>
</dbReference>
<dbReference type="InterPro" id="IPR041588">
    <property type="entry name" value="Integrase_H2C2"/>
</dbReference>
<dbReference type="CDD" id="cd09274">
    <property type="entry name" value="RNase_HI_RT_Ty3"/>
    <property type="match status" value="1"/>
</dbReference>
<keyword evidence="3" id="KW-0548">Nucleotidyltransferase</keyword>
<evidence type="ECO:0000256" key="10">
    <source>
        <dbReference type="ARBA" id="ARBA00022908"/>
    </source>
</evidence>
<dbReference type="Pfam" id="PF24626">
    <property type="entry name" value="SH3_Tf2-1"/>
    <property type="match status" value="1"/>
</dbReference>
<keyword evidence="18" id="KW-1185">Reference proteome</keyword>
<evidence type="ECO:0000256" key="4">
    <source>
        <dbReference type="ARBA" id="ARBA00022722"/>
    </source>
</evidence>
<dbReference type="SUPFAM" id="SSF53098">
    <property type="entry name" value="Ribonuclease H-like"/>
    <property type="match status" value="1"/>
</dbReference>
<name>A0AAQ3PTR6_PASNO</name>
<dbReference type="GO" id="GO:0003677">
    <property type="term" value="F:DNA binding"/>
    <property type="evidence" value="ECO:0007669"/>
    <property type="project" value="UniProtKB-KW"/>
</dbReference>
<dbReference type="FunFam" id="3.10.10.10:FF:000007">
    <property type="entry name" value="Retrovirus-related Pol polyprotein from transposon 17.6-like Protein"/>
    <property type="match status" value="1"/>
</dbReference>
<dbReference type="Pfam" id="PF00078">
    <property type="entry name" value="RVT_1"/>
    <property type="match status" value="1"/>
</dbReference>
<keyword evidence="5" id="KW-0479">Metal-binding</keyword>
<keyword evidence="12" id="KW-0239">DNA-directed DNA polymerase</keyword>
<evidence type="ECO:0000256" key="2">
    <source>
        <dbReference type="ARBA" id="ARBA00022679"/>
    </source>
</evidence>
<reference evidence="17 18" key="1">
    <citation type="submission" date="2024-02" db="EMBL/GenBank/DDBJ databases">
        <title>High-quality chromosome-scale genome assembly of Pensacola bahiagrass (Paspalum notatum Flugge var. saurae).</title>
        <authorList>
            <person name="Vega J.M."/>
            <person name="Podio M."/>
            <person name="Orjuela J."/>
            <person name="Siena L.A."/>
            <person name="Pessino S.C."/>
            <person name="Combes M.C."/>
            <person name="Mariac C."/>
            <person name="Albertini E."/>
            <person name="Pupilli F."/>
            <person name="Ortiz J.P.A."/>
            <person name="Leblanc O."/>
        </authorList>
    </citation>
    <scope>NUCLEOTIDE SEQUENCE [LARGE SCALE GENOMIC DNA]</scope>
    <source>
        <strain evidence="17">R1</strain>
        <tissue evidence="17">Leaf</tissue>
    </source>
</reference>
<evidence type="ECO:0000256" key="12">
    <source>
        <dbReference type="ARBA" id="ARBA00022932"/>
    </source>
</evidence>
<feature type="domain" description="Integrase catalytic" evidence="16">
    <location>
        <begin position="463"/>
        <end position="626"/>
    </location>
</feature>
<evidence type="ECO:0000256" key="5">
    <source>
        <dbReference type="ARBA" id="ARBA00022723"/>
    </source>
</evidence>
<sequence length="794" mass="92749">MKIRPSDIPKTAFITRFGLYEYTVMSFGLTNAPAYFMNLMNKVFMEYLDKFVVVFIDDILIYSKTEEEHEEHLRLVLQKLREHKLYAKLSKCEFWLDQVPFLGHIVLKGGIMVDPSKISSVMDWKVPEVVKKVCGFLGLAGYYRRFIESFSRIAKPMTSLLEKGVPFIWTKKRQAAFDELKKRLTTAPVLTLPNLTKSFTVYCDASKEGLGCVLMQEGKVIAYASRQLRKHEVNYPTHDLELAAVVHALKIWRHYLFGNRCEIYTDHKSLKYIFTQHELNMRQRRCLELIKDYDLEIHYHPGKANVVADALSRKSYMPLELCAEFESLNLGFVHHTTVATFEAERTLEQEIRNHQKTDEKIKEIREQIKVGKAPHFREDEQGTVWYKNRICVPDVDSVKKLILSEAHDTAYSIHPGSTKMYHDLKERFWWYGMKRAVAEYVAVCDTCQRVKAEHQRPAGLLQPLKIPEWKWEEISMDFIVGLPRTQKGYNSIWVVVDRLTKVAHFIPVNTTYSGARLVELYISRIVCLHGVPKRIISDRGSQFTSRFWEQLHDSLDSKLQFNTAYHPQTDGQTERTNQILEDMLRACAIQYGTSWDKSLPYVEFSYNNSYQASLKKSPFEALYGRRCRTPLFWNQAGEKQVFGPNLIRDAEQQIKMVRENLRVAQSRQKSYADVRRRDLTFKVDDFVYFKVSPMRGIRRFNTKGKLAPRYIGPFKIVERKGEVAYKLELPSNLSGIHNVFHVSQLKKCLRVPEEQAPLEGLDVQEDLTYTEHPVKILETSERVTRNRRIKMCRV</sequence>
<dbReference type="GO" id="GO:0006508">
    <property type="term" value="P:proteolysis"/>
    <property type="evidence" value="ECO:0007669"/>
    <property type="project" value="UniProtKB-KW"/>
</dbReference>
<evidence type="ECO:0000313" key="17">
    <source>
        <dbReference type="EMBL" id="WVZ52534.1"/>
    </source>
</evidence>
<dbReference type="InterPro" id="IPR001584">
    <property type="entry name" value="Integrase_cat-core"/>
</dbReference>
<keyword evidence="9" id="KW-0460">Magnesium</keyword>
<dbReference type="InterPro" id="IPR012337">
    <property type="entry name" value="RNaseH-like_sf"/>
</dbReference>
<dbReference type="FunFam" id="3.30.420.10:FF:000032">
    <property type="entry name" value="Retrovirus-related Pol polyprotein from transposon 297-like Protein"/>
    <property type="match status" value="1"/>
</dbReference>
<keyword evidence="7" id="KW-0255">Endonuclease</keyword>
<evidence type="ECO:0000256" key="7">
    <source>
        <dbReference type="ARBA" id="ARBA00022759"/>
    </source>
</evidence>
<evidence type="ECO:0000256" key="9">
    <source>
        <dbReference type="ARBA" id="ARBA00022842"/>
    </source>
</evidence>
<evidence type="ECO:0000256" key="14">
    <source>
        <dbReference type="ARBA" id="ARBA00023172"/>
    </source>
</evidence>
<dbReference type="PANTHER" id="PTHR37984">
    <property type="entry name" value="PROTEIN CBG26694"/>
    <property type="match status" value="1"/>
</dbReference>
<dbReference type="InterPro" id="IPR050951">
    <property type="entry name" value="Retrovirus_Pol_polyprotein"/>
</dbReference>
<accession>A0AAQ3PTR6</accession>
<dbReference type="EMBL" id="CP144745">
    <property type="protein sequence ID" value="WVZ52534.1"/>
    <property type="molecule type" value="Genomic_DNA"/>
</dbReference>
<dbReference type="PANTHER" id="PTHR37984:SF5">
    <property type="entry name" value="PROTEIN NYNRIN-LIKE"/>
    <property type="match status" value="1"/>
</dbReference>
<keyword evidence="13" id="KW-0238">DNA-binding</keyword>
<evidence type="ECO:0000256" key="1">
    <source>
        <dbReference type="ARBA" id="ARBA00022670"/>
    </source>
</evidence>
<evidence type="ECO:0000259" key="16">
    <source>
        <dbReference type="PROSITE" id="PS50994"/>
    </source>
</evidence>
<dbReference type="Gene3D" id="3.10.10.10">
    <property type="entry name" value="HIV Type 1 Reverse Transcriptase, subunit A, domain 1"/>
    <property type="match status" value="1"/>
</dbReference>
<evidence type="ECO:0000256" key="11">
    <source>
        <dbReference type="ARBA" id="ARBA00022918"/>
    </source>
</evidence>
<evidence type="ECO:0000256" key="3">
    <source>
        <dbReference type="ARBA" id="ARBA00022695"/>
    </source>
</evidence>
<evidence type="ECO:0000259" key="15">
    <source>
        <dbReference type="PROSITE" id="PS50878"/>
    </source>
</evidence>
<keyword evidence="2" id="KW-0808">Transferase</keyword>
<evidence type="ECO:0000256" key="8">
    <source>
        <dbReference type="ARBA" id="ARBA00022801"/>
    </source>
</evidence>
<organism evidence="17 18">
    <name type="scientific">Paspalum notatum var. saurae</name>
    <dbReference type="NCBI Taxonomy" id="547442"/>
    <lineage>
        <taxon>Eukaryota</taxon>
        <taxon>Viridiplantae</taxon>
        <taxon>Streptophyta</taxon>
        <taxon>Embryophyta</taxon>
        <taxon>Tracheophyta</taxon>
        <taxon>Spermatophyta</taxon>
        <taxon>Magnoliopsida</taxon>
        <taxon>Liliopsida</taxon>
        <taxon>Poales</taxon>
        <taxon>Poaceae</taxon>
        <taxon>PACMAD clade</taxon>
        <taxon>Panicoideae</taxon>
        <taxon>Andropogonodae</taxon>
        <taxon>Paspaleae</taxon>
        <taxon>Paspalinae</taxon>
        <taxon>Paspalum</taxon>
    </lineage>
</organism>
<dbReference type="FunFam" id="3.10.20.370:FF:000001">
    <property type="entry name" value="Retrovirus-related Pol polyprotein from transposon 17.6-like protein"/>
    <property type="match status" value="1"/>
</dbReference>
<proteinExistence type="predicted"/>
<dbReference type="InterPro" id="IPR041373">
    <property type="entry name" value="RT_RNaseH"/>
</dbReference>